<evidence type="ECO:0000313" key="4">
    <source>
        <dbReference type="Proteomes" id="UP000425960"/>
    </source>
</evidence>
<reference evidence="3 4" key="1">
    <citation type="submission" date="2019-11" db="EMBL/GenBank/DDBJ databases">
        <title>Comparative genomics of hydrocarbon-degrading Desulfosarcina strains.</title>
        <authorList>
            <person name="Watanabe M."/>
            <person name="Kojima H."/>
            <person name="Fukui M."/>
        </authorList>
    </citation>
    <scope>NUCLEOTIDE SEQUENCE [LARGE SCALE GENOMIC DNA]</scope>
    <source>
        <strain evidence="3 4">28bB2T</strain>
    </source>
</reference>
<feature type="domain" description="Glutamine amidotransferase" evidence="2">
    <location>
        <begin position="6"/>
        <end position="189"/>
    </location>
</feature>
<dbReference type="Gene3D" id="3.40.50.880">
    <property type="match status" value="1"/>
</dbReference>
<proteinExistence type="predicted"/>
<dbReference type="SUPFAM" id="SSF52317">
    <property type="entry name" value="Class I glutamine amidotransferase-like"/>
    <property type="match status" value="1"/>
</dbReference>
<dbReference type="InterPro" id="IPR017926">
    <property type="entry name" value="GATASE"/>
</dbReference>
<protein>
    <submittedName>
        <fullName evidence="3">Glutamine amidotransferase</fullName>
    </submittedName>
</protein>
<accession>A0A5K7ZUU6</accession>
<organism evidence="3 4">
    <name type="scientific">Desulfosarcina ovata subsp. sediminis</name>
    <dbReference type="NCBI Taxonomy" id="885957"/>
    <lineage>
        <taxon>Bacteria</taxon>
        <taxon>Pseudomonadati</taxon>
        <taxon>Thermodesulfobacteriota</taxon>
        <taxon>Desulfobacteria</taxon>
        <taxon>Desulfobacterales</taxon>
        <taxon>Desulfosarcinaceae</taxon>
        <taxon>Desulfosarcina</taxon>
    </lineage>
</organism>
<keyword evidence="1 3" id="KW-0315">Glutamine amidotransferase</keyword>
<dbReference type="GO" id="GO:0005829">
    <property type="term" value="C:cytosol"/>
    <property type="evidence" value="ECO:0007669"/>
    <property type="project" value="TreeGrafter"/>
</dbReference>
<dbReference type="KEGG" id="dov:DSCO28_45440"/>
<evidence type="ECO:0000256" key="1">
    <source>
        <dbReference type="ARBA" id="ARBA00022962"/>
    </source>
</evidence>
<dbReference type="CDD" id="cd01743">
    <property type="entry name" value="GATase1_Anthranilate_Synthase"/>
    <property type="match status" value="1"/>
</dbReference>
<dbReference type="PANTHER" id="PTHR43418:SF4">
    <property type="entry name" value="MULTIFUNCTIONAL TRYPTOPHAN BIOSYNTHESIS PROTEIN"/>
    <property type="match status" value="1"/>
</dbReference>
<dbReference type="Proteomes" id="UP000425960">
    <property type="component" value="Chromosome"/>
</dbReference>
<dbReference type="GO" id="GO:0004049">
    <property type="term" value="F:anthranilate synthase activity"/>
    <property type="evidence" value="ECO:0007669"/>
    <property type="project" value="TreeGrafter"/>
</dbReference>
<dbReference type="AlphaFoldDB" id="A0A5K7ZUU6"/>
<dbReference type="InterPro" id="IPR050472">
    <property type="entry name" value="Anth_synth/Amidotransfase"/>
</dbReference>
<dbReference type="InterPro" id="IPR006221">
    <property type="entry name" value="TrpG/PapA_dom"/>
</dbReference>
<dbReference type="PRINTS" id="PR00097">
    <property type="entry name" value="ANTSNTHASEII"/>
</dbReference>
<dbReference type="FunFam" id="3.40.50.880:FF:000003">
    <property type="entry name" value="Anthranilate synthase component II"/>
    <property type="match status" value="1"/>
</dbReference>
<name>A0A5K7ZUU6_9BACT</name>
<gene>
    <name evidence="3" type="primary">trpG</name>
    <name evidence="3" type="ORF">DSCO28_45440</name>
</gene>
<dbReference type="InterPro" id="IPR029062">
    <property type="entry name" value="Class_I_gatase-like"/>
</dbReference>
<evidence type="ECO:0000313" key="3">
    <source>
        <dbReference type="EMBL" id="BBO83978.1"/>
    </source>
</evidence>
<dbReference type="Pfam" id="PF00117">
    <property type="entry name" value="GATase"/>
    <property type="match status" value="1"/>
</dbReference>
<dbReference type="RefSeq" id="WP_231713893.1">
    <property type="nucleotide sequence ID" value="NZ_AP021876.1"/>
</dbReference>
<dbReference type="EMBL" id="AP021876">
    <property type="protein sequence ID" value="BBO83978.1"/>
    <property type="molecule type" value="Genomic_DNA"/>
</dbReference>
<dbReference type="GO" id="GO:0016740">
    <property type="term" value="F:transferase activity"/>
    <property type="evidence" value="ECO:0007669"/>
    <property type="project" value="UniProtKB-KW"/>
</dbReference>
<dbReference type="PROSITE" id="PS51273">
    <property type="entry name" value="GATASE_TYPE_1"/>
    <property type="match status" value="1"/>
</dbReference>
<dbReference type="PRINTS" id="PR00099">
    <property type="entry name" value="CPSGATASE"/>
</dbReference>
<keyword evidence="3" id="KW-0808">Transferase</keyword>
<dbReference type="PRINTS" id="PR00096">
    <property type="entry name" value="GATASE"/>
</dbReference>
<dbReference type="GO" id="GO:0000162">
    <property type="term" value="P:L-tryptophan biosynthetic process"/>
    <property type="evidence" value="ECO:0007669"/>
    <property type="project" value="TreeGrafter"/>
</dbReference>
<evidence type="ECO:0000259" key="2">
    <source>
        <dbReference type="Pfam" id="PF00117"/>
    </source>
</evidence>
<dbReference type="NCBIfam" id="TIGR00566">
    <property type="entry name" value="trpG_papA"/>
    <property type="match status" value="1"/>
</dbReference>
<dbReference type="PANTHER" id="PTHR43418">
    <property type="entry name" value="MULTIFUNCTIONAL TRYPTOPHAN BIOSYNTHESIS PROTEIN-RELATED"/>
    <property type="match status" value="1"/>
</dbReference>
<sequence length="225" mass="24335">MTTLLAIDNYDSFTYNLVQMFMRYDLSIEVVRSDQVTLQQVAAIRPDYLLVSPGPKDPAHAGISKRLIERFYQTIPIFGVCLGMQCINEVFGGRTVPAPAPMHGKTSRVIHHQDGLFCGIPSPFRVARYHSLAVEPSAAALKDALVVTGRTGDGTIMGLSHRCCPLHGVQFHPESFLTEHGFGVIENFLGLGPLKTALAAGPRQVNALAYQPLETGPAIGMAGCC</sequence>